<dbReference type="Gene3D" id="3.40.640.10">
    <property type="entry name" value="Type I PLP-dependent aspartate aminotransferase-like (Major domain)"/>
    <property type="match status" value="1"/>
</dbReference>
<dbReference type="InterPro" id="IPR050087">
    <property type="entry name" value="AON_synthase_class-II"/>
</dbReference>
<organism evidence="7 8">
    <name type="scientific">Marinoscillum luteum</name>
    <dbReference type="NCBI Taxonomy" id="861051"/>
    <lineage>
        <taxon>Bacteria</taxon>
        <taxon>Pseudomonadati</taxon>
        <taxon>Bacteroidota</taxon>
        <taxon>Cytophagia</taxon>
        <taxon>Cytophagales</taxon>
        <taxon>Reichenbachiellaceae</taxon>
        <taxon>Marinoscillum</taxon>
    </lineage>
</organism>
<keyword evidence="8" id="KW-1185">Reference proteome</keyword>
<dbReference type="InterPro" id="IPR015421">
    <property type="entry name" value="PyrdxlP-dep_Trfase_major"/>
</dbReference>
<keyword evidence="7" id="KW-0032">Aminotransferase</keyword>
<sequence length="368" mass="40730">MTLDFLQEKLQDRIEKGNIRTLGGKAGLVDFVSNDYLGLSQNQELAKRIRERMESEGAVPNGGTGSRLLSGNHRFYGAAEQYLQEVFSAESALIFNSGYAANQALVSAVAEKGDTILYDQLSHVCLKEGAWLSRAETVSFLHNDLNDLEAKIKRAKGRVFVLTETVFSMDGDMAPLADLVEVCEQSNAYLIVDEAHSTGVMGPGGAGYMIQKKLHDWIFARVYTFGKGMGVHGACVAGSKILTDYLINFGRPFIYTTSLPPHSVLAIEESFRYLSEHLVLQDELEAKINLFRSRWEKSLSHTAIQPVMIGSNKKAREVSMSLQEAGLDVRPILSPTVQRGTERLRISLHVHNTDAEIIHLTDLLSELV</sequence>
<evidence type="ECO:0000313" key="8">
    <source>
        <dbReference type="Proteomes" id="UP001610063"/>
    </source>
</evidence>
<keyword evidence="3" id="KW-0808">Transferase</keyword>
<dbReference type="EMBL" id="JBIPKE010000013">
    <property type="protein sequence ID" value="MFH6982971.1"/>
    <property type="molecule type" value="Genomic_DNA"/>
</dbReference>
<proteinExistence type="inferred from homology"/>
<dbReference type="InterPro" id="IPR015424">
    <property type="entry name" value="PyrdxlP-dep_Trfase"/>
</dbReference>
<dbReference type="InterPro" id="IPR015422">
    <property type="entry name" value="PyrdxlP-dep_Trfase_small"/>
</dbReference>
<feature type="domain" description="Aminotransferase class I/classII large" evidence="6">
    <location>
        <begin position="28"/>
        <end position="357"/>
    </location>
</feature>
<protein>
    <submittedName>
        <fullName evidence="7">Aminotransferase class I/II-fold pyridoxal phosphate-dependent enzyme</fullName>
    </submittedName>
</protein>
<dbReference type="Proteomes" id="UP001610063">
    <property type="component" value="Unassembled WGS sequence"/>
</dbReference>
<comment type="cofactor">
    <cofactor evidence="1">
        <name>pyridoxal 5'-phosphate</name>
        <dbReference type="ChEBI" id="CHEBI:597326"/>
    </cofactor>
</comment>
<evidence type="ECO:0000259" key="6">
    <source>
        <dbReference type="Pfam" id="PF00155"/>
    </source>
</evidence>
<dbReference type="PANTHER" id="PTHR13693:SF77">
    <property type="entry name" value="8-AMINO-7-OXONONANOATE SYNTHASE"/>
    <property type="match status" value="1"/>
</dbReference>
<dbReference type="Pfam" id="PF00155">
    <property type="entry name" value="Aminotran_1_2"/>
    <property type="match status" value="1"/>
</dbReference>
<dbReference type="InterPro" id="IPR004839">
    <property type="entry name" value="Aminotransferase_I/II_large"/>
</dbReference>
<keyword evidence="5" id="KW-0175">Coiled coil</keyword>
<evidence type="ECO:0000256" key="5">
    <source>
        <dbReference type="SAM" id="Coils"/>
    </source>
</evidence>
<comment type="caution">
    <text evidence="7">The sequence shown here is derived from an EMBL/GenBank/DDBJ whole genome shotgun (WGS) entry which is preliminary data.</text>
</comment>
<comment type="similarity">
    <text evidence="2">Belongs to the class-II pyridoxal-phosphate-dependent aminotransferase family. BioF subfamily.</text>
</comment>
<dbReference type="SUPFAM" id="SSF53383">
    <property type="entry name" value="PLP-dependent transferases"/>
    <property type="match status" value="1"/>
</dbReference>
<dbReference type="RefSeq" id="WP_395416576.1">
    <property type="nucleotide sequence ID" value="NZ_JBIPKE010000013.1"/>
</dbReference>
<reference evidence="7 8" key="1">
    <citation type="journal article" date="2013" name="Int. J. Syst. Evol. Microbiol.">
        <title>Marinoscillum luteum sp. nov., isolated from marine sediment.</title>
        <authorList>
            <person name="Cha I.T."/>
            <person name="Park S.J."/>
            <person name="Kim S.J."/>
            <person name="Kim J.G."/>
            <person name="Jung M.Y."/>
            <person name="Shin K.S."/>
            <person name="Kwon K.K."/>
            <person name="Yang S.H."/>
            <person name="Seo Y.S."/>
            <person name="Rhee S.K."/>
        </authorList>
    </citation>
    <scope>NUCLEOTIDE SEQUENCE [LARGE SCALE GENOMIC DNA]</scope>
    <source>
        <strain evidence="7 8">KCTC 23939</strain>
    </source>
</reference>
<dbReference type="Gene3D" id="3.90.1150.10">
    <property type="entry name" value="Aspartate Aminotransferase, domain 1"/>
    <property type="match status" value="1"/>
</dbReference>
<evidence type="ECO:0000256" key="4">
    <source>
        <dbReference type="ARBA" id="ARBA00022898"/>
    </source>
</evidence>
<name>A0ABW7N690_9BACT</name>
<evidence type="ECO:0000256" key="2">
    <source>
        <dbReference type="ARBA" id="ARBA00010008"/>
    </source>
</evidence>
<keyword evidence="4" id="KW-0663">Pyridoxal phosphate</keyword>
<dbReference type="PANTHER" id="PTHR13693">
    <property type="entry name" value="CLASS II AMINOTRANSFERASE/8-AMINO-7-OXONONANOATE SYNTHASE"/>
    <property type="match status" value="1"/>
</dbReference>
<evidence type="ECO:0000256" key="1">
    <source>
        <dbReference type="ARBA" id="ARBA00001933"/>
    </source>
</evidence>
<dbReference type="GO" id="GO:0008483">
    <property type="term" value="F:transaminase activity"/>
    <property type="evidence" value="ECO:0007669"/>
    <property type="project" value="UniProtKB-KW"/>
</dbReference>
<accession>A0ABW7N690</accession>
<evidence type="ECO:0000313" key="7">
    <source>
        <dbReference type="EMBL" id="MFH6982971.1"/>
    </source>
</evidence>
<evidence type="ECO:0000256" key="3">
    <source>
        <dbReference type="ARBA" id="ARBA00022679"/>
    </source>
</evidence>
<gene>
    <name evidence="7" type="ORF">ACHKAR_05955</name>
</gene>
<feature type="coiled-coil region" evidence="5">
    <location>
        <begin position="138"/>
        <end position="165"/>
    </location>
</feature>